<keyword evidence="3" id="KW-1185">Reference proteome</keyword>
<comment type="caution">
    <text evidence="2">The sequence shown here is derived from an EMBL/GenBank/DDBJ whole genome shotgun (WGS) entry which is preliminary data.</text>
</comment>
<accession>A0A9W9A3Q5</accession>
<evidence type="ECO:0000313" key="3">
    <source>
        <dbReference type="Proteomes" id="UP001150266"/>
    </source>
</evidence>
<gene>
    <name evidence="2" type="ORF">J3R30DRAFT_3707768</name>
</gene>
<organism evidence="2 3">
    <name type="scientific">Lentinula aciculospora</name>
    <dbReference type="NCBI Taxonomy" id="153920"/>
    <lineage>
        <taxon>Eukaryota</taxon>
        <taxon>Fungi</taxon>
        <taxon>Dikarya</taxon>
        <taxon>Basidiomycota</taxon>
        <taxon>Agaricomycotina</taxon>
        <taxon>Agaricomycetes</taxon>
        <taxon>Agaricomycetidae</taxon>
        <taxon>Agaricales</taxon>
        <taxon>Marasmiineae</taxon>
        <taxon>Omphalotaceae</taxon>
        <taxon>Lentinula</taxon>
    </lineage>
</organism>
<evidence type="ECO:0000313" key="2">
    <source>
        <dbReference type="EMBL" id="KAJ4473799.1"/>
    </source>
</evidence>
<protein>
    <submittedName>
        <fullName evidence="2">Uncharacterized protein</fullName>
    </submittedName>
</protein>
<feature type="compositionally biased region" description="Acidic residues" evidence="1">
    <location>
        <begin position="29"/>
        <end position="44"/>
    </location>
</feature>
<dbReference type="AlphaFoldDB" id="A0A9W9A3Q5"/>
<evidence type="ECO:0000256" key="1">
    <source>
        <dbReference type="SAM" id="MobiDB-lite"/>
    </source>
</evidence>
<feature type="region of interest" description="Disordered" evidence="1">
    <location>
        <begin position="28"/>
        <end position="48"/>
    </location>
</feature>
<proteinExistence type="predicted"/>
<reference evidence="2" key="1">
    <citation type="submission" date="2022-08" db="EMBL/GenBank/DDBJ databases">
        <title>A Global Phylogenomic Analysis of the Shiitake Genus Lentinula.</title>
        <authorList>
            <consortium name="DOE Joint Genome Institute"/>
            <person name="Sierra-Patev S."/>
            <person name="Min B."/>
            <person name="Naranjo-Ortiz M."/>
            <person name="Looney B."/>
            <person name="Konkel Z."/>
            <person name="Slot J.C."/>
            <person name="Sakamoto Y."/>
            <person name="Steenwyk J.L."/>
            <person name="Rokas A."/>
            <person name="Carro J."/>
            <person name="Camarero S."/>
            <person name="Ferreira P."/>
            <person name="Molpeceres G."/>
            <person name="Ruiz-Duenas F.J."/>
            <person name="Serrano A."/>
            <person name="Henrissat B."/>
            <person name="Drula E."/>
            <person name="Hughes K.W."/>
            <person name="Mata J.L."/>
            <person name="Ishikawa N.K."/>
            <person name="Vargas-Isla R."/>
            <person name="Ushijima S."/>
            <person name="Smith C.A."/>
            <person name="Ahrendt S."/>
            <person name="Andreopoulos W."/>
            <person name="He G."/>
            <person name="Labutti K."/>
            <person name="Lipzen A."/>
            <person name="Ng V."/>
            <person name="Riley R."/>
            <person name="Sandor L."/>
            <person name="Barry K."/>
            <person name="Martinez A.T."/>
            <person name="Xiao Y."/>
            <person name="Gibbons J.G."/>
            <person name="Terashima K."/>
            <person name="Grigoriev I.V."/>
            <person name="Hibbett D.S."/>
        </authorList>
    </citation>
    <scope>NUCLEOTIDE SEQUENCE</scope>
    <source>
        <strain evidence="2">JLM2183</strain>
    </source>
</reference>
<dbReference type="EMBL" id="JAOTPV010000017">
    <property type="protein sequence ID" value="KAJ4473799.1"/>
    <property type="molecule type" value="Genomic_DNA"/>
</dbReference>
<sequence length="263" mass="29923">MSSAIFHVHSDAEALIQRDEKIYVRSPISEEEEEDYAADDEGGMELESSFDTSFNYGESCYDAKLISTPSRSFDRGRLDRQSSTIRMRMLNYRSEFEEDDSDEETFEGHDCPPNCYVCHISAFIYKVKHPELYADEDSDDNEDESEDWTTFTQLTHCVPECISCARERLRAEGYKFPIYQHNQSDHTDDGDKAIVPEQASKPTKQGIKQQEADLEGVRGIVFVPPPPPGSHRQADLTTRSVHGLDAPFPRVFFPPPKPADLNV</sequence>
<dbReference type="Proteomes" id="UP001150266">
    <property type="component" value="Unassembled WGS sequence"/>
</dbReference>
<name>A0A9W9A3Q5_9AGAR</name>
<dbReference type="OrthoDB" id="2972134at2759"/>